<dbReference type="VEuPathDB" id="MicrosporidiaDB:EHP00_370"/>
<dbReference type="AlphaFoldDB" id="A0A1W0E9B8"/>
<keyword evidence="2" id="KW-1185">Reference proteome</keyword>
<protein>
    <submittedName>
        <fullName evidence="1">Uncharacterized protein</fullName>
    </submittedName>
</protein>
<dbReference type="OrthoDB" id="2195738at2759"/>
<name>A0A1W0E9B8_9MICR</name>
<proteinExistence type="predicted"/>
<sequence length="264" mass="32253">MINNLTAHYFVCKEQYKKLYREFKELKQEFVIKTQFNGFCLFCGKLCTEKVCTLCLKNNFLKSELTLINANNELKFQLEIFEAYNLKSKHYEKYNFESKGSCFEIFNTEILLKKFKLNKYFKTFYGENEKTEKFFLDFENIYNIYNFKILNKKKTYFFKEKQVYTSYKSRISLSKMKLLNTDLFEIFNNLKNKVNMEDQLSFYKNRIDHKINIIDEQIETNDKNLKNAIKNDQFDDAKAFKEVNDLLWYNKKELEKRKWELNFK</sequence>
<organism evidence="1 2">
    <name type="scientific">Ecytonucleospora hepatopenaei</name>
    <dbReference type="NCBI Taxonomy" id="646526"/>
    <lineage>
        <taxon>Eukaryota</taxon>
        <taxon>Fungi</taxon>
        <taxon>Fungi incertae sedis</taxon>
        <taxon>Microsporidia</taxon>
        <taxon>Enterocytozoonidae</taxon>
        <taxon>Ecytonucleospora</taxon>
    </lineage>
</organism>
<reference evidence="1 2" key="1">
    <citation type="journal article" date="2017" name="Environ. Microbiol.">
        <title>Decay of the glycolytic pathway and adaptation to intranuclear parasitism within Enterocytozoonidae microsporidia.</title>
        <authorList>
            <person name="Wiredu Boakye D."/>
            <person name="Jaroenlak P."/>
            <person name="Prachumwat A."/>
            <person name="Williams T.A."/>
            <person name="Bateman K.S."/>
            <person name="Itsathitphaisarn O."/>
            <person name="Sritunyalucksana K."/>
            <person name="Paszkiewicz K.H."/>
            <person name="Moore K.A."/>
            <person name="Stentiford G.D."/>
            <person name="Williams B.A."/>
        </authorList>
    </citation>
    <scope>NUCLEOTIDE SEQUENCE [LARGE SCALE GENOMIC DNA]</scope>
    <source>
        <strain evidence="1 2">TH1</strain>
    </source>
</reference>
<dbReference type="EMBL" id="MNPJ01000001">
    <property type="protein sequence ID" value="OQS55828.1"/>
    <property type="molecule type" value="Genomic_DNA"/>
</dbReference>
<evidence type="ECO:0000313" key="1">
    <source>
        <dbReference type="EMBL" id="OQS55828.1"/>
    </source>
</evidence>
<evidence type="ECO:0000313" key="2">
    <source>
        <dbReference type="Proteomes" id="UP000192758"/>
    </source>
</evidence>
<comment type="caution">
    <text evidence="1">The sequence shown here is derived from an EMBL/GenBank/DDBJ whole genome shotgun (WGS) entry which is preliminary data.</text>
</comment>
<dbReference type="Proteomes" id="UP000192758">
    <property type="component" value="Unassembled WGS sequence"/>
</dbReference>
<accession>A0A1W0E9B8</accession>
<gene>
    <name evidence="1" type="ORF">EHP00_370</name>
</gene>